<evidence type="ECO:0000313" key="3">
    <source>
        <dbReference type="Proteomes" id="UP001500021"/>
    </source>
</evidence>
<reference evidence="2 3" key="1">
    <citation type="journal article" date="2019" name="Int. J. Syst. Evol. Microbiol.">
        <title>The Global Catalogue of Microorganisms (GCM) 10K type strain sequencing project: providing services to taxonomists for standard genome sequencing and annotation.</title>
        <authorList>
            <consortium name="The Broad Institute Genomics Platform"/>
            <consortium name="The Broad Institute Genome Sequencing Center for Infectious Disease"/>
            <person name="Wu L."/>
            <person name="Ma J."/>
        </authorList>
    </citation>
    <scope>NUCLEOTIDE SEQUENCE [LARGE SCALE GENOMIC DNA]</scope>
    <source>
        <strain evidence="2 3">JCM 15608</strain>
    </source>
</reference>
<gene>
    <name evidence="2" type="ORF">GCM10009111_26640</name>
</gene>
<sequence length="72" mass="7936">MKKINVLTGIGLTTLLLATSNQLLAKDVNILCDACSVKEMEIKAKQKLANSLPSEVKEGSYNRLKSSYFIFT</sequence>
<dbReference type="RefSeq" id="WP_343818047.1">
    <property type="nucleotide sequence ID" value="NZ_BAAAFA010000009.1"/>
</dbReference>
<feature type="chain" id="PRO_5045751901" evidence="1">
    <location>
        <begin position="26"/>
        <end position="72"/>
    </location>
</feature>
<accession>A0ABN1L9V1</accession>
<comment type="caution">
    <text evidence="2">The sequence shown here is derived from an EMBL/GenBank/DDBJ whole genome shotgun (WGS) entry which is preliminary data.</text>
</comment>
<keyword evidence="3" id="KW-1185">Reference proteome</keyword>
<name>A0ABN1L9V1_9GAMM</name>
<dbReference type="Proteomes" id="UP001500021">
    <property type="component" value="Unassembled WGS sequence"/>
</dbReference>
<dbReference type="EMBL" id="BAAAFA010000009">
    <property type="protein sequence ID" value="GAA0820726.1"/>
    <property type="molecule type" value="Genomic_DNA"/>
</dbReference>
<evidence type="ECO:0000256" key="1">
    <source>
        <dbReference type="SAM" id="SignalP"/>
    </source>
</evidence>
<evidence type="ECO:0000313" key="2">
    <source>
        <dbReference type="EMBL" id="GAA0820726.1"/>
    </source>
</evidence>
<protein>
    <submittedName>
        <fullName evidence="2">Uncharacterized protein</fullName>
    </submittedName>
</protein>
<organism evidence="2 3">
    <name type="scientific">Colwellia asteriadis</name>
    <dbReference type="NCBI Taxonomy" id="517723"/>
    <lineage>
        <taxon>Bacteria</taxon>
        <taxon>Pseudomonadati</taxon>
        <taxon>Pseudomonadota</taxon>
        <taxon>Gammaproteobacteria</taxon>
        <taxon>Alteromonadales</taxon>
        <taxon>Colwelliaceae</taxon>
        <taxon>Colwellia</taxon>
    </lineage>
</organism>
<proteinExistence type="predicted"/>
<feature type="signal peptide" evidence="1">
    <location>
        <begin position="1"/>
        <end position="25"/>
    </location>
</feature>
<keyword evidence="1" id="KW-0732">Signal</keyword>